<feature type="compositionally biased region" description="Basic and acidic residues" evidence="5">
    <location>
        <begin position="97"/>
        <end position="110"/>
    </location>
</feature>
<proteinExistence type="inferred from homology"/>
<feature type="domain" description="S1 motif" evidence="6">
    <location>
        <begin position="7"/>
        <end position="75"/>
    </location>
</feature>
<keyword evidence="2" id="KW-0689">Ribosomal protein</keyword>
<sequence>MSQLAEGSVVSGEVVAIKPFGAFVKLETGETGLVHISQISSKFVEKVEDELSVGSAIKAKVLSIDPSGKISLSIKALTDDRPQRSGGGGGGRGGRRGGGDRRGGPGDFEDMMKKWMKSSEERLSALAAKQKKGR</sequence>
<keyword evidence="3" id="KW-0687">Ribonucleoprotein</keyword>
<dbReference type="EMBL" id="FNNQ01000010">
    <property type="protein sequence ID" value="SDX11717.1"/>
    <property type="molecule type" value="Genomic_DNA"/>
</dbReference>
<dbReference type="SUPFAM" id="SSF50249">
    <property type="entry name" value="Nucleic acid-binding proteins"/>
    <property type="match status" value="1"/>
</dbReference>
<reference evidence="7 8" key="1">
    <citation type="submission" date="2016-10" db="EMBL/GenBank/DDBJ databases">
        <authorList>
            <person name="de Groot N.N."/>
        </authorList>
    </citation>
    <scope>NUCLEOTIDE SEQUENCE [LARGE SCALE GENOMIC DNA]</scope>
    <source>
        <strain evidence="7 8">DSM 45610</strain>
    </source>
</reference>
<evidence type="ECO:0000256" key="4">
    <source>
        <dbReference type="ARBA" id="ARBA00025604"/>
    </source>
</evidence>
<dbReference type="PROSITE" id="PS50126">
    <property type="entry name" value="S1"/>
    <property type="match status" value="1"/>
</dbReference>
<evidence type="ECO:0000256" key="2">
    <source>
        <dbReference type="ARBA" id="ARBA00022980"/>
    </source>
</evidence>
<evidence type="ECO:0000256" key="3">
    <source>
        <dbReference type="ARBA" id="ARBA00023274"/>
    </source>
</evidence>
<dbReference type="GO" id="GO:0006412">
    <property type="term" value="P:translation"/>
    <property type="evidence" value="ECO:0007669"/>
    <property type="project" value="TreeGrafter"/>
</dbReference>
<dbReference type="PANTHER" id="PTHR10724:SF7">
    <property type="entry name" value="SMALL RIBOSOMAL SUBUNIT PROTEIN BS1C"/>
    <property type="match status" value="1"/>
</dbReference>
<dbReference type="FunFam" id="2.40.50.140:FF:000103">
    <property type="entry name" value="protein RRP5 homolog"/>
    <property type="match status" value="1"/>
</dbReference>
<dbReference type="InterPro" id="IPR003029">
    <property type="entry name" value="S1_domain"/>
</dbReference>
<name>A0A1H2Z319_9BACL</name>
<evidence type="ECO:0000256" key="1">
    <source>
        <dbReference type="ARBA" id="ARBA00006767"/>
    </source>
</evidence>
<evidence type="ECO:0000259" key="6">
    <source>
        <dbReference type="PROSITE" id="PS50126"/>
    </source>
</evidence>
<organism evidence="7 8">
    <name type="scientific">Marininema mesophilum</name>
    <dbReference type="NCBI Taxonomy" id="1048340"/>
    <lineage>
        <taxon>Bacteria</taxon>
        <taxon>Bacillati</taxon>
        <taxon>Bacillota</taxon>
        <taxon>Bacilli</taxon>
        <taxon>Bacillales</taxon>
        <taxon>Thermoactinomycetaceae</taxon>
        <taxon>Marininema</taxon>
    </lineage>
</organism>
<dbReference type="RefSeq" id="WP_091740555.1">
    <property type="nucleotide sequence ID" value="NZ_FNNQ01000010.1"/>
</dbReference>
<dbReference type="OrthoDB" id="9810507at2"/>
<protein>
    <submittedName>
        <fullName evidence="7">General stress protein 13/S1 RNA binding domain protein</fullName>
    </submittedName>
</protein>
<dbReference type="InterPro" id="IPR050437">
    <property type="entry name" value="Ribos_protein_bS1-like"/>
</dbReference>
<dbReference type="GO" id="GO:0003735">
    <property type="term" value="F:structural constituent of ribosome"/>
    <property type="evidence" value="ECO:0007669"/>
    <property type="project" value="TreeGrafter"/>
</dbReference>
<evidence type="ECO:0000313" key="7">
    <source>
        <dbReference type="EMBL" id="SDX11717.1"/>
    </source>
</evidence>
<dbReference type="PANTHER" id="PTHR10724">
    <property type="entry name" value="30S RIBOSOMAL PROTEIN S1"/>
    <property type="match status" value="1"/>
</dbReference>
<dbReference type="Proteomes" id="UP000198534">
    <property type="component" value="Unassembled WGS sequence"/>
</dbReference>
<dbReference type="AlphaFoldDB" id="A0A1H2Z319"/>
<evidence type="ECO:0000313" key="8">
    <source>
        <dbReference type="Proteomes" id="UP000198534"/>
    </source>
</evidence>
<keyword evidence="8" id="KW-1185">Reference proteome</keyword>
<dbReference type="Pfam" id="PF00575">
    <property type="entry name" value="S1"/>
    <property type="match status" value="1"/>
</dbReference>
<dbReference type="GO" id="GO:0003729">
    <property type="term" value="F:mRNA binding"/>
    <property type="evidence" value="ECO:0007669"/>
    <property type="project" value="TreeGrafter"/>
</dbReference>
<dbReference type="GO" id="GO:0005840">
    <property type="term" value="C:ribosome"/>
    <property type="evidence" value="ECO:0007669"/>
    <property type="project" value="UniProtKB-KW"/>
</dbReference>
<dbReference type="GO" id="GO:1990904">
    <property type="term" value="C:ribonucleoprotein complex"/>
    <property type="evidence" value="ECO:0007669"/>
    <property type="project" value="UniProtKB-KW"/>
</dbReference>
<feature type="region of interest" description="Disordered" evidence="5">
    <location>
        <begin position="75"/>
        <end position="110"/>
    </location>
</feature>
<comment type="function">
    <text evidence="4">Binds mRNA; thus facilitating recognition of the initiation point. It is needed to translate mRNA with a short Shine-Dalgarno (SD) purine-rich sequence.</text>
</comment>
<dbReference type="InterPro" id="IPR012340">
    <property type="entry name" value="NA-bd_OB-fold"/>
</dbReference>
<dbReference type="Gene3D" id="2.40.50.140">
    <property type="entry name" value="Nucleic acid-binding proteins"/>
    <property type="match status" value="1"/>
</dbReference>
<dbReference type="SMART" id="SM00316">
    <property type="entry name" value="S1"/>
    <property type="match status" value="1"/>
</dbReference>
<comment type="similarity">
    <text evidence="1">Belongs to the bacterial ribosomal protein bS1 family.</text>
</comment>
<accession>A0A1H2Z319</accession>
<evidence type="ECO:0000256" key="5">
    <source>
        <dbReference type="SAM" id="MobiDB-lite"/>
    </source>
</evidence>
<dbReference type="STRING" id="1048340.SAMN05444487_11098"/>
<gene>
    <name evidence="7" type="ORF">SAMN05444487_11098</name>
</gene>